<evidence type="ECO:0000313" key="1">
    <source>
        <dbReference type="EMBL" id="GEN11192.1"/>
    </source>
</evidence>
<proteinExistence type="predicted"/>
<dbReference type="Proteomes" id="UP000321514">
    <property type="component" value="Unassembled WGS sequence"/>
</dbReference>
<evidence type="ECO:0000313" key="2">
    <source>
        <dbReference type="Proteomes" id="UP000321514"/>
    </source>
</evidence>
<protein>
    <submittedName>
        <fullName evidence="1">Uncharacterized protein</fullName>
    </submittedName>
</protein>
<dbReference type="EMBL" id="BJXR01000044">
    <property type="protein sequence ID" value="GEN11192.1"/>
    <property type="molecule type" value="Genomic_DNA"/>
</dbReference>
<name>A0A511TCM1_MYXFU</name>
<comment type="caution">
    <text evidence="1">The sequence shown here is derived from an EMBL/GenBank/DDBJ whole genome shotgun (WGS) entry which is preliminary data.</text>
</comment>
<accession>A0A511TCM1</accession>
<dbReference type="AlphaFoldDB" id="A0A511TCM1"/>
<reference evidence="1 2" key="1">
    <citation type="submission" date="2019-07" db="EMBL/GenBank/DDBJ databases">
        <title>Whole genome shotgun sequence of Myxococcus fulvus NBRC 100333.</title>
        <authorList>
            <person name="Hosoyama A."/>
            <person name="Uohara A."/>
            <person name="Ohji S."/>
            <person name="Ichikawa N."/>
        </authorList>
    </citation>
    <scope>NUCLEOTIDE SEQUENCE [LARGE SCALE GENOMIC DNA]</scope>
    <source>
        <strain evidence="1 2">NBRC 100333</strain>
    </source>
</reference>
<sequence>MAIPTRSATSAWVNPNRARAAFAAVPTVMASSSFMVPAPLEQSPYHIVRAAPYLTRGTGYPKRRPPC</sequence>
<gene>
    <name evidence="1" type="ORF">MFU01_62290</name>
</gene>
<organism evidence="1 2">
    <name type="scientific">Myxococcus fulvus</name>
    <dbReference type="NCBI Taxonomy" id="33"/>
    <lineage>
        <taxon>Bacteria</taxon>
        <taxon>Pseudomonadati</taxon>
        <taxon>Myxococcota</taxon>
        <taxon>Myxococcia</taxon>
        <taxon>Myxococcales</taxon>
        <taxon>Cystobacterineae</taxon>
        <taxon>Myxococcaceae</taxon>
        <taxon>Myxococcus</taxon>
    </lineage>
</organism>